<gene>
    <name evidence="1" type="ORF">LCGC14_1101890</name>
</gene>
<sequence length="70" mass="7933">MKIGQTIYVATRPDGNIVSDCECEMISESKELLEEYLDESLMPGIVDLIESRNGCKISEIKIEKVKLVRE</sequence>
<organism evidence="1">
    <name type="scientific">marine sediment metagenome</name>
    <dbReference type="NCBI Taxonomy" id="412755"/>
    <lineage>
        <taxon>unclassified sequences</taxon>
        <taxon>metagenomes</taxon>
        <taxon>ecological metagenomes</taxon>
    </lineage>
</organism>
<name>A0A0F9M969_9ZZZZ</name>
<comment type="caution">
    <text evidence="1">The sequence shown here is derived from an EMBL/GenBank/DDBJ whole genome shotgun (WGS) entry which is preliminary data.</text>
</comment>
<proteinExistence type="predicted"/>
<accession>A0A0F9M969</accession>
<evidence type="ECO:0000313" key="1">
    <source>
        <dbReference type="EMBL" id="KKN04005.1"/>
    </source>
</evidence>
<protein>
    <submittedName>
        <fullName evidence="1">Uncharacterized protein</fullName>
    </submittedName>
</protein>
<dbReference type="EMBL" id="LAZR01004971">
    <property type="protein sequence ID" value="KKN04005.1"/>
    <property type="molecule type" value="Genomic_DNA"/>
</dbReference>
<dbReference type="AlphaFoldDB" id="A0A0F9M969"/>
<reference evidence="1" key="1">
    <citation type="journal article" date="2015" name="Nature">
        <title>Complex archaea that bridge the gap between prokaryotes and eukaryotes.</title>
        <authorList>
            <person name="Spang A."/>
            <person name="Saw J.H."/>
            <person name="Jorgensen S.L."/>
            <person name="Zaremba-Niedzwiedzka K."/>
            <person name="Martijn J."/>
            <person name="Lind A.E."/>
            <person name="van Eijk R."/>
            <person name="Schleper C."/>
            <person name="Guy L."/>
            <person name="Ettema T.J."/>
        </authorList>
    </citation>
    <scope>NUCLEOTIDE SEQUENCE</scope>
</reference>